<dbReference type="OrthoDB" id="2843813at2"/>
<protein>
    <submittedName>
        <fullName evidence="1">Uncharacterized protein</fullName>
    </submittedName>
</protein>
<dbReference type="Proteomes" id="UP000052946">
    <property type="component" value="Unassembled WGS sequence"/>
</dbReference>
<reference evidence="2" key="1">
    <citation type="submission" date="2015-07" db="EMBL/GenBank/DDBJ databases">
        <title>Draft Genome Sequence of Oceanobacillus picturae Heshi-B3 that Was Isolated from Fermented Rice Bran with Aging Salted Mackerel, Which Was Named Heshiko as Traditional Fermented Seafood in Japan.</title>
        <authorList>
            <person name="Akuzawa S."/>
            <person name="Nakagawa J."/>
            <person name="Kanekatsu T."/>
            <person name="Kanesaki Y."/>
            <person name="Suzuki T."/>
        </authorList>
    </citation>
    <scope>NUCLEOTIDE SEQUENCE [LARGE SCALE GENOMIC DNA]</scope>
    <source>
        <strain evidence="2">Heshi-B3</strain>
    </source>
</reference>
<comment type="caution">
    <text evidence="1">The sequence shown here is derived from an EMBL/GenBank/DDBJ whole genome shotgun (WGS) entry which is preliminary data.</text>
</comment>
<dbReference type="AlphaFoldDB" id="A0A0U9HFJ8"/>
<accession>A0A0U9HFJ8</accession>
<evidence type="ECO:0000313" key="1">
    <source>
        <dbReference type="EMBL" id="GAQ19032.1"/>
    </source>
</evidence>
<sequence length="205" mass="24218">MRYDLFTNGVDSLKQAYICIEKIGELKEGLEHNVKDSILALNHAFETLFKYILKNENEYLIFSNIDSYMKAKEAMQQQGKSNIFEVRSNLNTVGLSEALRRLELLCNYEISGDLKGATDYLIEIRNKLQHYELIISKDERYTLIEKMKSCYELGVEFLEQYLQHLNEALEEARFEETHEDYWGDYAADMAYEQYREDKLLNGWDD</sequence>
<dbReference type="EMBL" id="BBXV01000037">
    <property type="protein sequence ID" value="GAQ19032.1"/>
    <property type="molecule type" value="Genomic_DNA"/>
</dbReference>
<proteinExistence type="predicted"/>
<gene>
    <name evidence="1" type="ORF">OPHB3_2991</name>
</gene>
<evidence type="ECO:0000313" key="2">
    <source>
        <dbReference type="Proteomes" id="UP000052946"/>
    </source>
</evidence>
<reference evidence="1 2" key="2">
    <citation type="journal article" date="2016" name="Genome Announc.">
        <title>Draft Genome Sequence of Oceanobacillus picturae Heshi-B3, Isolated from Fermented Rice Bran in a Traditional Japanese Seafood Dish.</title>
        <authorList>
            <person name="Akuzawa S."/>
            <person name="Nagaoka J."/>
            <person name="Kanekatsu M."/>
            <person name="Kanesaki Y."/>
            <person name="Suzuki T."/>
        </authorList>
    </citation>
    <scope>NUCLEOTIDE SEQUENCE [LARGE SCALE GENOMIC DNA]</scope>
    <source>
        <strain evidence="1 2">Heshi-B3</strain>
    </source>
</reference>
<dbReference type="RefSeq" id="WP_058950803.1">
    <property type="nucleotide sequence ID" value="NZ_BBXV01000037.1"/>
</dbReference>
<name>A0A0U9HFJ8_9BACI</name>
<organism evidence="1 2">
    <name type="scientific">Oceanobacillus picturae</name>
    <dbReference type="NCBI Taxonomy" id="171693"/>
    <lineage>
        <taxon>Bacteria</taxon>
        <taxon>Bacillati</taxon>
        <taxon>Bacillota</taxon>
        <taxon>Bacilli</taxon>
        <taxon>Bacillales</taxon>
        <taxon>Bacillaceae</taxon>
        <taxon>Oceanobacillus</taxon>
    </lineage>
</organism>